<dbReference type="SMART" id="SM00199">
    <property type="entry name" value="SCY"/>
    <property type="match status" value="1"/>
</dbReference>
<reference evidence="12" key="1">
    <citation type="submission" date="2011-12" db="EMBL/GenBank/DDBJ databases">
        <title>The Draft Genome of Lepisosteus oculatus.</title>
        <authorList>
            <consortium name="The Broad Institute Genome Assembly &amp; Analysis Group"/>
            <consortium name="Computational R&amp;D Group"/>
            <consortium name="and Sequencing Platform"/>
            <person name="Di Palma F."/>
            <person name="Alfoldi J."/>
            <person name="Johnson J."/>
            <person name="Berlin A."/>
            <person name="Gnerre S."/>
            <person name="Jaffe D."/>
            <person name="MacCallum I."/>
            <person name="Young S."/>
            <person name="Walker B.J."/>
            <person name="Lander E.S."/>
            <person name="Lindblad-Toh K."/>
        </authorList>
    </citation>
    <scope>NUCLEOTIDE SEQUENCE [LARGE SCALE GENOMIC DNA]</scope>
</reference>
<dbReference type="Pfam" id="PF00048">
    <property type="entry name" value="IL8"/>
    <property type="match status" value="1"/>
</dbReference>
<keyword evidence="3 9" id="KW-0145">Chemotaxis</keyword>
<dbReference type="PANTHER" id="PTHR12015">
    <property type="entry name" value="SMALL INDUCIBLE CYTOKINE A"/>
    <property type="match status" value="1"/>
</dbReference>
<evidence type="ECO:0000256" key="3">
    <source>
        <dbReference type="ARBA" id="ARBA00022500"/>
    </source>
</evidence>
<dbReference type="FunFam" id="2.40.50.40:FF:000012">
    <property type="entry name" value="C-C motif chemokine"/>
    <property type="match status" value="1"/>
</dbReference>
<reference evidence="11" key="3">
    <citation type="submission" date="2025-09" db="UniProtKB">
        <authorList>
            <consortium name="Ensembl"/>
        </authorList>
    </citation>
    <scope>IDENTIFICATION</scope>
</reference>
<keyword evidence="5 9" id="KW-0964">Secreted</keyword>
<feature type="chain" id="PRO_5005150869" description="C-C motif chemokine" evidence="9">
    <location>
        <begin position="27"/>
        <end position="100"/>
    </location>
</feature>
<feature type="domain" description="Chemokine interleukin-8-like" evidence="10">
    <location>
        <begin position="25"/>
        <end position="85"/>
    </location>
</feature>
<protein>
    <recommendedName>
        <fullName evidence="9">C-C motif chemokine</fullName>
    </recommendedName>
</protein>
<dbReference type="Proteomes" id="UP000018468">
    <property type="component" value="Linkage group LG14"/>
</dbReference>
<reference evidence="11" key="2">
    <citation type="submission" date="2025-08" db="UniProtKB">
        <authorList>
            <consortium name="Ensembl"/>
        </authorList>
    </citation>
    <scope>IDENTIFICATION</scope>
</reference>
<evidence type="ECO:0000256" key="8">
    <source>
        <dbReference type="ARBA" id="ARBA00023198"/>
    </source>
</evidence>
<evidence type="ECO:0000259" key="10">
    <source>
        <dbReference type="SMART" id="SM00199"/>
    </source>
</evidence>
<evidence type="ECO:0000256" key="9">
    <source>
        <dbReference type="RuleBase" id="RU361150"/>
    </source>
</evidence>
<evidence type="ECO:0000256" key="2">
    <source>
        <dbReference type="ARBA" id="ARBA00010868"/>
    </source>
</evidence>
<comment type="similarity">
    <text evidence="2 9">Belongs to the intercrine beta (chemokine CC) family.</text>
</comment>
<dbReference type="CDD" id="cd00272">
    <property type="entry name" value="Chemokine_CC"/>
    <property type="match status" value="1"/>
</dbReference>
<dbReference type="SUPFAM" id="SSF54117">
    <property type="entry name" value="Interleukin 8-like chemokines"/>
    <property type="match status" value="1"/>
</dbReference>
<keyword evidence="4 9" id="KW-0202">Cytokine</keyword>
<dbReference type="InterPro" id="IPR039809">
    <property type="entry name" value="Chemokine_b/g/d"/>
</dbReference>
<dbReference type="Gene3D" id="2.40.50.40">
    <property type="match status" value="1"/>
</dbReference>
<evidence type="ECO:0000256" key="7">
    <source>
        <dbReference type="ARBA" id="ARBA00023157"/>
    </source>
</evidence>
<dbReference type="Bgee" id="ENSLOCG00000006933">
    <property type="expression patterns" value="Expressed in liver and 11 other cell types or tissues"/>
</dbReference>
<keyword evidence="6 9" id="KW-0732">Signal</keyword>
<dbReference type="GeneTree" id="ENSGT00990000204320"/>
<dbReference type="InterPro" id="IPR000827">
    <property type="entry name" value="Chemokine_CC_CS"/>
</dbReference>
<dbReference type="OMA" id="MISCRVC"/>
<dbReference type="Ensembl" id="ENSLOCT00000008394.1">
    <property type="protein sequence ID" value="ENSLOCP00000008384.1"/>
    <property type="gene ID" value="ENSLOCG00000006933.1"/>
</dbReference>
<name>W5MJ25_LEPOC</name>
<keyword evidence="7" id="KW-1015">Disulfide bond</keyword>
<dbReference type="InterPro" id="IPR036048">
    <property type="entry name" value="Interleukin_8-like_sf"/>
</dbReference>
<dbReference type="GO" id="GO:0006955">
    <property type="term" value="P:immune response"/>
    <property type="evidence" value="ECO:0007669"/>
    <property type="project" value="InterPro"/>
</dbReference>
<keyword evidence="12" id="KW-1185">Reference proteome</keyword>
<accession>W5MJ25</accession>
<dbReference type="PROSITE" id="PS00472">
    <property type="entry name" value="SMALL_CYTOKINES_CC"/>
    <property type="match status" value="1"/>
</dbReference>
<evidence type="ECO:0000256" key="4">
    <source>
        <dbReference type="ARBA" id="ARBA00022514"/>
    </source>
</evidence>
<dbReference type="AlphaFoldDB" id="W5MJ25"/>
<feature type="signal peptide" evidence="9">
    <location>
        <begin position="1"/>
        <end position="26"/>
    </location>
</feature>
<keyword evidence="8" id="KW-0395">Inflammatory response</keyword>
<organism evidence="11 12">
    <name type="scientific">Lepisosteus oculatus</name>
    <name type="common">Spotted gar</name>
    <dbReference type="NCBI Taxonomy" id="7918"/>
    <lineage>
        <taxon>Eukaryota</taxon>
        <taxon>Metazoa</taxon>
        <taxon>Chordata</taxon>
        <taxon>Craniata</taxon>
        <taxon>Vertebrata</taxon>
        <taxon>Euteleostomi</taxon>
        <taxon>Actinopterygii</taxon>
        <taxon>Neopterygii</taxon>
        <taxon>Holostei</taxon>
        <taxon>Semionotiformes</taxon>
        <taxon>Lepisosteidae</taxon>
        <taxon>Lepisosteus</taxon>
    </lineage>
</organism>
<dbReference type="PANTHER" id="PTHR12015:SF190">
    <property type="entry name" value="C-C MOTIF CHEMOKINE"/>
    <property type="match status" value="1"/>
</dbReference>
<dbReference type="HOGENOM" id="CLU_141716_3_3_1"/>
<proteinExistence type="inferred from homology"/>
<dbReference type="eggNOG" id="ENOG502SBFN">
    <property type="taxonomic scope" value="Eukaryota"/>
</dbReference>
<dbReference type="InParanoid" id="W5MJ25"/>
<dbReference type="STRING" id="7918.ENSLOCP00000008384"/>
<dbReference type="GO" id="GO:0005615">
    <property type="term" value="C:extracellular space"/>
    <property type="evidence" value="ECO:0007669"/>
    <property type="project" value="UniProtKB-KW"/>
</dbReference>
<evidence type="ECO:0000313" key="12">
    <source>
        <dbReference type="Proteomes" id="UP000018468"/>
    </source>
</evidence>
<evidence type="ECO:0000256" key="5">
    <source>
        <dbReference type="ARBA" id="ARBA00022525"/>
    </source>
</evidence>
<comment type="subcellular location">
    <subcellularLocation>
        <location evidence="1 9">Secreted</location>
    </subcellularLocation>
</comment>
<evidence type="ECO:0000256" key="6">
    <source>
        <dbReference type="ARBA" id="ARBA00022729"/>
    </source>
</evidence>
<sequence>MTQFKLFAVTVMMLLSMNLFSEQVAAYCCTGYSKSQLPFSRIKGYTIQTVHGICNIRAIIFHTIKNKDVCADPAQKWVMDRIQRLNLNLLERGNEQKSFI</sequence>
<evidence type="ECO:0000313" key="11">
    <source>
        <dbReference type="Ensembl" id="ENSLOCP00000008384.1"/>
    </source>
</evidence>
<dbReference type="FunCoup" id="W5MJ25">
    <property type="interactions" value="62"/>
</dbReference>
<dbReference type="GO" id="GO:0008009">
    <property type="term" value="F:chemokine activity"/>
    <property type="evidence" value="ECO:0007669"/>
    <property type="project" value="InterPro"/>
</dbReference>
<dbReference type="InterPro" id="IPR001811">
    <property type="entry name" value="Chemokine_IL8-like_dom"/>
</dbReference>
<dbReference type="GO" id="GO:0006954">
    <property type="term" value="P:inflammatory response"/>
    <property type="evidence" value="ECO:0007669"/>
    <property type="project" value="UniProtKB-KW"/>
</dbReference>
<dbReference type="EMBL" id="AHAT01015246">
    <property type="status" value="NOT_ANNOTATED_CDS"/>
    <property type="molecule type" value="Genomic_DNA"/>
</dbReference>
<evidence type="ECO:0000256" key="1">
    <source>
        <dbReference type="ARBA" id="ARBA00004613"/>
    </source>
</evidence>